<evidence type="ECO:0000313" key="14">
    <source>
        <dbReference type="Proteomes" id="UP000076962"/>
    </source>
</evidence>
<dbReference type="Pfam" id="PF02518">
    <property type="entry name" value="HATPase_c"/>
    <property type="match status" value="1"/>
</dbReference>
<dbReference type="GO" id="GO:0000155">
    <property type="term" value="F:phosphorelay sensor kinase activity"/>
    <property type="evidence" value="ECO:0007669"/>
    <property type="project" value="TreeGrafter"/>
</dbReference>
<keyword evidence="10" id="KW-0902">Two-component regulatory system</keyword>
<reference evidence="13 14" key="1">
    <citation type="submission" date="2016-05" db="EMBL/GenBank/DDBJ databases">
        <title>Single-cell genome of chain-forming Candidatus Thiomargarita nelsonii and comparison to other large sulfur-oxidizing bacteria.</title>
        <authorList>
            <person name="Winkel M."/>
            <person name="Salman V."/>
            <person name="Woyke T."/>
            <person name="Schulz-Vogt H."/>
            <person name="Richter M."/>
            <person name="Flood B."/>
            <person name="Bailey J."/>
            <person name="Amann R."/>
            <person name="Mussmann M."/>
        </authorList>
    </citation>
    <scope>NUCLEOTIDE SEQUENCE [LARGE SCALE GENOMIC DNA]</scope>
    <source>
        <strain evidence="13 14">THI036</strain>
    </source>
</reference>
<keyword evidence="9" id="KW-0067">ATP-binding</keyword>
<dbReference type="EMBL" id="LUTY01001282">
    <property type="protein sequence ID" value="OAD21940.1"/>
    <property type="molecule type" value="Genomic_DNA"/>
</dbReference>
<feature type="domain" description="Histidine kinase" evidence="12">
    <location>
        <begin position="1"/>
        <end position="158"/>
    </location>
</feature>
<organism evidence="13 14">
    <name type="scientific">Candidatus Thiomargarita nelsonii</name>
    <dbReference type="NCBI Taxonomy" id="1003181"/>
    <lineage>
        <taxon>Bacteria</taxon>
        <taxon>Pseudomonadati</taxon>
        <taxon>Pseudomonadota</taxon>
        <taxon>Gammaproteobacteria</taxon>
        <taxon>Thiotrichales</taxon>
        <taxon>Thiotrichaceae</taxon>
        <taxon>Thiomargarita</taxon>
    </lineage>
</organism>
<gene>
    <name evidence="13" type="ORF">THIOM_002279</name>
</gene>
<dbReference type="PANTHER" id="PTHR43547">
    <property type="entry name" value="TWO-COMPONENT HISTIDINE KINASE"/>
    <property type="match status" value="1"/>
</dbReference>
<evidence type="ECO:0000256" key="8">
    <source>
        <dbReference type="ARBA" id="ARBA00022777"/>
    </source>
</evidence>
<dbReference type="GO" id="GO:0005886">
    <property type="term" value="C:plasma membrane"/>
    <property type="evidence" value="ECO:0007669"/>
    <property type="project" value="UniProtKB-SubCell"/>
</dbReference>
<dbReference type="AlphaFoldDB" id="A0A176S1Q0"/>
<dbReference type="PANTHER" id="PTHR43547:SF2">
    <property type="entry name" value="HYBRID SIGNAL TRANSDUCTION HISTIDINE KINASE C"/>
    <property type="match status" value="1"/>
</dbReference>
<keyword evidence="8 13" id="KW-0418">Kinase</keyword>
<dbReference type="PRINTS" id="PR00344">
    <property type="entry name" value="BCTRLSENSOR"/>
</dbReference>
<evidence type="ECO:0000256" key="4">
    <source>
        <dbReference type="ARBA" id="ARBA00022475"/>
    </source>
</evidence>
<dbReference type="InterPro" id="IPR003594">
    <property type="entry name" value="HATPase_dom"/>
</dbReference>
<proteinExistence type="predicted"/>
<evidence type="ECO:0000256" key="1">
    <source>
        <dbReference type="ARBA" id="ARBA00000085"/>
    </source>
</evidence>
<comment type="subcellular location">
    <subcellularLocation>
        <location evidence="2">Cell membrane</location>
    </subcellularLocation>
</comment>
<feature type="non-terminal residue" evidence="13">
    <location>
        <position position="1"/>
    </location>
</feature>
<dbReference type="FunFam" id="3.30.565.10:FF:000023">
    <property type="entry name" value="PAS domain-containing sensor histidine kinase"/>
    <property type="match status" value="1"/>
</dbReference>
<evidence type="ECO:0000313" key="13">
    <source>
        <dbReference type="EMBL" id="OAD21940.1"/>
    </source>
</evidence>
<dbReference type="InterPro" id="IPR004358">
    <property type="entry name" value="Sig_transdc_His_kin-like_C"/>
</dbReference>
<dbReference type="Gene3D" id="3.30.565.10">
    <property type="entry name" value="Histidine kinase-like ATPase, C-terminal domain"/>
    <property type="match status" value="1"/>
</dbReference>
<keyword evidence="14" id="KW-1185">Reference proteome</keyword>
<protein>
    <recommendedName>
        <fullName evidence="3">histidine kinase</fullName>
        <ecNumber evidence="3">2.7.13.3</ecNumber>
    </recommendedName>
</protein>
<evidence type="ECO:0000256" key="5">
    <source>
        <dbReference type="ARBA" id="ARBA00022553"/>
    </source>
</evidence>
<keyword evidence="11" id="KW-0472">Membrane</keyword>
<evidence type="ECO:0000256" key="2">
    <source>
        <dbReference type="ARBA" id="ARBA00004236"/>
    </source>
</evidence>
<dbReference type="Proteomes" id="UP000076962">
    <property type="component" value="Unassembled WGS sequence"/>
</dbReference>
<evidence type="ECO:0000256" key="3">
    <source>
        <dbReference type="ARBA" id="ARBA00012438"/>
    </source>
</evidence>
<dbReference type="GO" id="GO:0005524">
    <property type="term" value="F:ATP binding"/>
    <property type="evidence" value="ECO:0007669"/>
    <property type="project" value="UniProtKB-KW"/>
</dbReference>
<dbReference type="SMART" id="SM00387">
    <property type="entry name" value="HATPase_c"/>
    <property type="match status" value="1"/>
</dbReference>
<dbReference type="InterPro" id="IPR036890">
    <property type="entry name" value="HATPase_C_sf"/>
</dbReference>
<evidence type="ECO:0000256" key="11">
    <source>
        <dbReference type="ARBA" id="ARBA00023136"/>
    </source>
</evidence>
<evidence type="ECO:0000256" key="10">
    <source>
        <dbReference type="ARBA" id="ARBA00023012"/>
    </source>
</evidence>
<keyword evidence="5" id="KW-0597">Phosphoprotein</keyword>
<keyword evidence="4" id="KW-1003">Cell membrane</keyword>
<comment type="caution">
    <text evidence="13">The sequence shown here is derived from an EMBL/GenBank/DDBJ whole genome shotgun (WGS) entry which is preliminary data.</text>
</comment>
<evidence type="ECO:0000256" key="6">
    <source>
        <dbReference type="ARBA" id="ARBA00022679"/>
    </source>
</evidence>
<dbReference type="EC" id="2.7.13.3" evidence="3"/>
<evidence type="ECO:0000256" key="7">
    <source>
        <dbReference type="ARBA" id="ARBA00022741"/>
    </source>
</evidence>
<keyword evidence="6" id="KW-0808">Transferase</keyword>
<dbReference type="PROSITE" id="PS50109">
    <property type="entry name" value="HIS_KIN"/>
    <property type="match status" value="1"/>
</dbReference>
<accession>A0A176S1Q0</accession>
<evidence type="ECO:0000259" key="12">
    <source>
        <dbReference type="PROSITE" id="PS50109"/>
    </source>
</evidence>
<name>A0A176S1Q0_9GAMM</name>
<dbReference type="InterPro" id="IPR005467">
    <property type="entry name" value="His_kinase_dom"/>
</dbReference>
<sequence>SGRLKAQPVSLNLKFIVDENISLLSAQAMGKNIKIFSSIEKGKVFADEHMLNTVIRNLVSNAIKFTPQNGQVEISSQEEGSELEISIKDTGVGINPQDIDKLFRIDVSHSTKGTANERGTGLGLILCKDFVETNGGTIGVESEIGKGSRFYIRLPIASQ</sequence>
<keyword evidence="7" id="KW-0547">Nucleotide-binding</keyword>
<evidence type="ECO:0000256" key="9">
    <source>
        <dbReference type="ARBA" id="ARBA00022840"/>
    </source>
</evidence>
<comment type="catalytic activity">
    <reaction evidence="1">
        <text>ATP + protein L-histidine = ADP + protein N-phospho-L-histidine.</text>
        <dbReference type="EC" id="2.7.13.3"/>
    </reaction>
</comment>
<dbReference type="SUPFAM" id="SSF55874">
    <property type="entry name" value="ATPase domain of HSP90 chaperone/DNA topoisomerase II/histidine kinase"/>
    <property type="match status" value="1"/>
</dbReference>